<dbReference type="GO" id="GO:0016829">
    <property type="term" value="F:lyase activity"/>
    <property type="evidence" value="ECO:0007669"/>
    <property type="project" value="UniProtKB-KW"/>
</dbReference>
<dbReference type="Gene3D" id="3.90.226.10">
    <property type="entry name" value="2-enoyl-CoA Hydratase, Chain A, domain 1"/>
    <property type="match status" value="1"/>
</dbReference>
<dbReference type="AlphaFoldDB" id="A0A5C6WWF9"/>
<dbReference type="EMBL" id="VOSL01000060">
    <property type="protein sequence ID" value="TXD33652.1"/>
    <property type="molecule type" value="Genomic_DNA"/>
</dbReference>
<dbReference type="InterPro" id="IPR029045">
    <property type="entry name" value="ClpP/crotonase-like_dom_sf"/>
</dbReference>
<dbReference type="Proteomes" id="UP000321046">
    <property type="component" value="Unassembled WGS sequence"/>
</dbReference>
<dbReference type="SUPFAM" id="SSF52096">
    <property type="entry name" value="ClpP/crotonase"/>
    <property type="match status" value="1"/>
</dbReference>
<gene>
    <name evidence="4" type="ORF">FRC96_15840</name>
</gene>
<evidence type="ECO:0000256" key="3">
    <source>
        <dbReference type="RuleBase" id="RU003707"/>
    </source>
</evidence>
<evidence type="ECO:0000313" key="5">
    <source>
        <dbReference type="Proteomes" id="UP000321046"/>
    </source>
</evidence>
<protein>
    <submittedName>
        <fullName evidence="4">Crotonase/enoyl-CoA hydratase family protein</fullName>
    </submittedName>
</protein>
<keyword evidence="2" id="KW-0456">Lyase</keyword>
<dbReference type="FunFam" id="3.90.226.10:FF:000009">
    <property type="entry name" value="Carnitinyl-CoA dehydratase"/>
    <property type="match status" value="1"/>
</dbReference>
<comment type="similarity">
    <text evidence="1 3">Belongs to the enoyl-CoA hydratase/isomerase family.</text>
</comment>
<comment type="caution">
    <text evidence="4">The sequence shown here is derived from an EMBL/GenBank/DDBJ whole genome shotgun (WGS) entry which is preliminary data.</text>
</comment>
<evidence type="ECO:0000256" key="2">
    <source>
        <dbReference type="ARBA" id="ARBA00023239"/>
    </source>
</evidence>
<organism evidence="4 5">
    <name type="scientific">Lujinxingia vulgaris</name>
    <dbReference type="NCBI Taxonomy" id="2600176"/>
    <lineage>
        <taxon>Bacteria</taxon>
        <taxon>Deltaproteobacteria</taxon>
        <taxon>Bradymonadales</taxon>
        <taxon>Lujinxingiaceae</taxon>
        <taxon>Lujinxingia</taxon>
    </lineage>
</organism>
<accession>A0A5C6WWF9</accession>
<reference evidence="4 5" key="1">
    <citation type="submission" date="2019-08" db="EMBL/GenBank/DDBJ databases">
        <title>Bradymonadales sp. TMQ2.</title>
        <authorList>
            <person name="Liang Q."/>
        </authorList>
    </citation>
    <scope>NUCLEOTIDE SEQUENCE [LARGE SCALE GENOMIC DNA]</scope>
    <source>
        <strain evidence="4 5">TMQ2</strain>
    </source>
</reference>
<dbReference type="InterPro" id="IPR018376">
    <property type="entry name" value="Enoyl-CoA_hyd/isom_CS"/>
</dbReference>
<dbReference type="Pfam" id="PF00378">
    <property type="entry name" value="ECH_1"/>
    <property type="match status" value="1"/>
</dbReference>
<dbReference type="Gene3D" id="1.10.287.2460">
    <property type="match status" value="1"/>
</dbReference>
<dbReference type="InterPro" id="IPR001753">
    <property type="entry name" value="Enoyl-CoA_hydra/iso"/>
</dbReference>
<dbReference type="NCBIfam" id="NF006108">
    <property type="entry name" value="PRK08259.1"/>
    <property type="match status" value="1"/>
</dbReference>
<dbReference type="PROSITE" id="PS00166">
    <property type="entry name" value="ENOYL_COA_HYDRATASE"/>
    <property type="match status" value="1"/>
</dbReference>
<evidence type="ECO:0000313" key="4">
    <source>
        <dbReference type="EMBL" id="TXD33652.1"/>
    </source>
</evidence>
<dbReference type="RefSeq" id="WP_146975864.1">
    <property type="nucleotide sequence ID" value="NZ_VOSL01000060.1"/>
</dbReference>
<dbReference type="CDD" id="cd06558">
    <property type="entry name" value="crotonase-like"/>
    <property type="match status" value="1"/>
</dbReference>
<dbReference type="PANTHER" id="PTHR43802">
    <property type="entry name" value="ENOYL-COA HYDRATASE"/>
    <property type="match status" value="1"/>
</dbReference>
<proteinExistence type="inferred from homology"/>
<dbReference type="PANTHER" id="PTHR43802:SF1">
    <property type="entry name" value="IP11341P-RELATED"/>
    <property type="match status" value="1"/>
</dbReference>
<name>A0A5C6WWF9_9DELT</name>
<evidence type="ECO:0000256" key="1">
    <source>
        <dbReference type="ARBA" id="ARBA00005254"/>
    </source>
</evidence>
<sequence length="267" mass="28860">MSSSSSKAEPSSAKTVRVEQRGPIWVVTIDRPAHRNAVDRPTAEQLVEAFEIFERRDDLHVAVLTGAGDTFCAGADLKAFAAGRGNRLEPEGAGPMGPTRMVLNKPVIAAVEGFAVAGGLELAIWCDLRVAARTATFGVFCRRFGVPLIDGGTVRLPRLIGQSRAMEMILTGRPVDAGEAHRWGLVNRLVEPGKALDEAVRWAEQIAGFPQTCLRSDRRSALEQWGLDEARAIAREFELGQPAIRSEAERGAARFADGEGRRGSFEG</sequence>
<dbReference type="OrthoDB" id="5365311at2"/>